<evidence type="ECO:0000259" key="5">
    <source>
        <dbReference type="Pfam" id="PF08596"/>
    </source>
</evidence>
<accession>A0A9P8AGP9</accession>
<dbReference type="GO" id="GO:0045159">
    <property type="term" value="F:myosin II binding"/>
    <property type="evidence" value="ECO:0007669"/>
    <property type="project" value="TreeGrafter"/>
</dbReference>
<dbReference type="GO" id="GO:0006887">
    <property type="term" value="P:exocytosis"/>
    <property type="evidence" value="ECO:0007669"/>
    <property type="project" value="UniProtKB-KW"/>
</dbReference>
<dbReference type="GO" id="GO:0019905">
    <property type="term" value="F:syntaxin binding"/>
    <property type="evidence" value="ECO:0007669"/>
    <property type="project" value="TreeGrafter"/>
</dbReference>
<dbReference type="GO" id="GO:0005737">
    <property type="term" value="C:cytoplasm"/>
    <property type="evidence" value="ECO:0007669"/>
    <property type="project" value="TreeGrafter"/>
</dbReference>
<organism evidence="6 7">
    <name type="scientific">Scheffersomyces spartinae</name>
    <dbReference type="NCBI Taxonomy" id="45513"/>
    <lineage>
        <taxon>Eukaryota</taxon>
        <taxon>Fungi</taxon>
        <taxon>Dikarya</taxon>
        <taxon>Ascomycota</taxon>
        <taxon>Saccharomycotina</taxon>
        <taxon>Pichiomycetes</taxon>
        <taxon>Debaryomycetaceae</taxon>
        <taxon>Scheffersomyces</taxon>
    </lineage>
</organism>
<dbReference type="OrthoDB" id="19944at2759"/>
<evidence type="ECO:0000256" key="2">
    <source>
        <dbReference type="ARBA" id="ARBA00022483"/>
    </source>
</evidence>
<feature type="region of interest" description="Disordered" evidence="4">
    <location>
        <begin position="1004"/>
        <end position="1026"/>
    </location>
</feature>
<feature type="domain" description="Lethal giant larvae (Lgl)-like C-terminal" evidence="5">
    <location>
        <begin position="559"/>
        <end position="970"/>
    </location>
</feature>
<dbReference type="InterPro" id="IPR015943">
    <property type="entry name" value="WD40/YVTN_repeat-like_dom_sf"/>
</dbReference>
<dbReference type="GO" id="GO:0005096">
    <property type="term" value="F:GTPase activator activity"/>
    <property type="evidence" value="ECO:0007669"/>
    <property type="project" value="TreeGrafter"/>
</dbReference>
<evidence type="ECO:0000256" key="1">
    <source>
        <dbReference type="ARBA" id="ARBA00008070"/>
    </source>
</evidence>
<evidence type="ECO:0000313" key="7">
    <source>
        <dbReference type="Proteomes" id="UP000790833"/>
    </source>
</evidence>
<evidence type="ECO:0000256" key="4">
    <source>
        <dbReference type="SAM" id="MobiDB-lite"/>
    </source>
</evidence>
<name>A0A9P8AGP9_9ASCO</name>
<gene>
    <name evidence="6" type="ORF">KQ657_002650</name>
</gene>
<dbReference type="Proteomes" id="UP000790833">
    <property type="component" value="Unassembled WGS sequence"/>
</dbReference>
<dbReference type="PANTHER" id="PTHR10241:SF25">
    <property type="entry name" value="TOMOSYN, ISOFORM C"/>
    <property type="match status" value="1"/>
</dbReference>
<evidence type="ECO:0000313" key="6">
    <source>
        <dbReference type="EMBL" id="KAG7191861.1"/>
    </source>
</evidence>
<dbReference type="PROSITE" id="PS50082">
    <property type="entry name" value="WD_REPEATS_2"/>
    <property type="match status" value="1"/>
</dbReference>
<dbReference type="RefSeq" id="XP_043047413.1">
    <property type="nucleotide sequence ID" value="XM_043193404.1"/>
</dbReference>
<dbReference type="GO" id="GO:0005886">
    <property type="term" value="C:plasma membrane"/>
    <property type="evidence" value="ECO:0007669"/>
    <property type="project" value="TreeGrafter"/>
</dbReference>
<keyword evidence="2" id="KW-0268">Exocytosis</keyword>
<dbReference type="InterPro" id="IPR013905">
    <property type="entry name" value="Lgl_C_dom"/>
</dbReference>
<sequence length="1083" mass="118151">MFSKLKLKKAPISLTSVSNKLKTSTINDLSPTNLKSKDLDIYAAYQLGLPNNSIIASAFDPVQSLLAVSTKSCEVRVFGSKYVEVVFLFNLKNPITFLRFVKGVYLVAACSLGSIQIISLHSKDVIGAYNAPSMILSIETDPSVDWLIIGLGNGSVLFYDIDRLTLTPYRMENLQKQILPKEKLLPVLGIEWNPRDLGTVLLTYSHCAIIYSLATASIKQFFVYRLDKSARAFEYSKHFANNGKKKLFGSGKDIISEITEAHWHPNSLHVVTVHADNTLAFWDANDSTLIEARIGSETGVNKPGSPIPLPDLQTFRPTQTVRWICGEDAEYTQLVVANSNPSNLLSLTIMDFGYTLKYSLTSHDKQRAFYATPTNGQRQISFKFNNTSKPDVEPEFIKSITPINSPFMPYYGGNQNPIYMMLISNYGSIYFVTSPFTQMGIPDLDSLILPETLTSLHPPTTYMKVETVSRVYWFGILSSRTGAAAKFGTLLKGGMAASSAISPRSVNYDDSVRQILVSGHKGGYVRLCDVSRNENTDSESIVQLNLALTLFNDGNPRAMDVTHVSTAFASREMLVGLANGEVVVCKFGKVNKLIPSKPSTDYTLAPVQHQNGNAKLISISDRILGSFASTYTFLPSFLLQIKGNYDPITCLKMNDIGFGAIAYKSGRLIVCDITRGPAIIYNLDDIKEKLVTVQGECFVTSVEFTIMEYGQDGYSLILLCVGTNGGGHFMTFKIIPRPNGGFLVDFAERTVNLNYKGIDSNGDGVDSSAVTHIIPIESKKGASAVATLDTFHQLGQGIPISGYLILGSNNDLRVLKPPKTKLAHKVIDEGIVGCGVVDIHGTGVCLVSILKAGFLKLSTIPSLGDLADIKLPKEISPRVAYGSHRSTHLSRTGEFYVSNGGNEVDIFSLYLKDLNKHYKGKRVTDQLFDPAIVIPARPAMNVLQWAKGLPAVSAKDLANLIAGPNRRPPKTEESRLAHNISPEANPNHPGYVAATGSTGGGLSADMKAGSGYEQSSQRSTNIGGGQGYNQYTNGIMRSFQDTWNTAEETLNDYANSMSTAMTDTYDSGKKSFYTGAVKSKLGI</sequence>
<dbReference type="Gene3D" id="2.130.10.10">
    <property type="entry name" value="YVTN repeat-like/Quinoprotein amine dehydrogenase"/>
    <property type="match status" value="1"/>
</dbReference>
<dbReference type="PANTHER" id="PTHR10241">
    <property type="entry name" value="LETHAL 2 GIANT LARVAE PROTEIN"/>
    <property type="match status" value="1"/>
</dbReference>
<dbReference type="GeneID" id="66116024"/>
<reference evidence="6" key="1">
    <citation type="submission" date="2021-03" db="EMBL/GenBank/DDBJ databases">
        <authorList>
            <person name="Palmer J.M."/>
        </authorList>
    </citation>
    <scope>NUCLEOTIDE SEQUENCE</scope>
    <source>
        <strain evidence="6">ARV_011</strain>
    </source>
</reference>
<dbReference type="SUPFAM" id="SSF50978">
    <property type="entry name" value="WD40 repeat-like"/>
    <property type="match status" value="2"/>
</dbReference>
<dbReference type="InterPro" id="IPR001680">
    <property type="entry name" value="WD40_rpt"/>
</dbReference>
<comment type="caution">
    <text evidence="6">The sequence shown here is derived from an EMBL/GenBank/DDBJ whole genome shotgun (WGS) entry which is preliminary data.</text>
</comment>
<proteinExistence type="inferred from homology"/>
<evidence type="ECO:0000256" key="3">
    <source>
        <dbReference type="PROSITE-ProRule" id="PRU00221"/>
    </source>
</evidence>
<dbReference type="InterPro" id="IPR036322">
    <property type="entry name" value="WD40_repeat_dom_sf"/>
</dbReference>
<dbReference type="AlphaFoldDB" id="A0A9P8AGP9"/>
<feature type="repeat" description="WD" evidence="3">
    <location>
        <begin position="258"/>
        <end position="292"/>
    </location>
</feature>
<keyword evidence="3" id="KW-0853">WD repeat</keyword>
<keyword evidence="7" id="KW-1185">Reference proteome</keyword>
<dbReference type="SMART" id="SM00320">
    <property type="entry name" value="WD40"/>
    <property type="match status" value="4"/>
</dbReference>
<dbReference type="GO" id="GO:0006893">
    <property type="term" value="P:Golgi to plasma membrane transport"/>
    <property type="evidence" value="ECO:0007669"/>
    <property type="project" value="TreeGrafter"/>
</dbReference>
<dbReference type="EMBL" id="JAHMUF010000022">
    <property type="protein sequence ID" value="KAG7191861.1"/>
    <property type="molecule type" value="Genomic_DNA"/>
</dbReference>
<comment type="similarity">
    <text evidence="1">Belongs to the WD repeat L(2)GL family.</text>
</comment>
<dbReference type="Pfam" id="PF08596">
    <property type="entry name" value="Lgl_C"/>
    <property type="match status" value="1"/>
</dbReference>
<protein>
    <recommendedName>
        <fullName evidence="5">Lethal giant larvae (Lgl)-like C-terminal domain-containing protein</fullName>
    </recommendedName>
</protein>